<protein>
    <submittedName>
        <fullName evidence="2">Iron complex transport system substrate-binding protein</fullName>
    </submittedName>
</protein>
<dbReference type="InterPro" id="IPR002491">
    <property type="entry name" value="ABC_transptr_periplasmic_BD"/>
</dbReference>
<dbReference type="OrthoDB" id="9775594at2"/>
<dbReference type="Pfam" id="PF01497">
    <property type="entry name" value="Peripla_BP_2"/>
    <property type="match status" value="1"/>
</dbReference>
<dbReference type="EMBL" id="FMYU01000016">
    <property type="protein sequence ID" value="SDD02232.1"/>
    <property type="molecule type" value="Genomic_DNA"/>
</dbReference>
<organism evidence="2 3">
    <name type="scientific">Desulfurella multipotens</name>
    <dbReference type="NCBI Taxonomy" id="79269"/>
    <lineage>
        <taxon>Bacteria</taxon>
        <taxon>Pseudomonadati</taxon>
        <taxon>Campylobacterota</taxon>
        <taxon>Desulfurellia</taxon>
        <taxon>Desulfurellales</taxon>
        <taxon>Desulfurellaceae</taxon>
        <taxon>Desulfurella</taxon>
    </lineage>
</organism>
<reference evidence="3" key="1">
    <citation type="submission" date="2016-10" db="EMBL/GenBank/DDBJ databases">
        <authorList>
            <person name="Varghese N."/>
            <person name="Submissions S."/>
        </authorList>
    </citation>
    <scope>NUCLEOTIDE SEQUENCE [LARGE SCALE GENOMIC DNA]</scope>
    <source>
        <strain evidence="3">DSM 8415</strain>
    </source>
</reference>
<dbReference type="RefSeq" id="WP_092129716.1">
    <property type="nucleotide sequence ID" value="NZ_FMYU01000016.1"/>
</dbReference>
<dbReference type="PANTHER" id="PTHR30535">
    <property type="entry name" value="VITAMIN B12-BINDING PROTEIN"/>
    <property type="match status" value="1"/>
</dbReference>
<dbReference type="Proteomes" id="UP000199411">
    <property type="component" value="Unassembled WGS sequence"/>
</dbReference>
<dbReference type="PROSITE" id="PS50983">
    <property type="entry name" value="FE_B12_PBP"/>
    <property type="match status" value="1"/>
</dbReference>
<dbReference type="PANTHER" id="PTHR30535:SF34">
    <property type="entry name" value="MOLYBDATE-BINDING PROTEIN MOLA"/>
    <property type="match status" value="1"/>
</dbReference>
<accession>A0A1G6RC75</accession>
<evidence type="ECO:0000313" key="2">
    <source>
        <dbReference type="EMBL" id="SDD02232.1"/>
    </source>
</evidence>
<dbReference type="InterPro" id="IPR050902">
    <property type="entry name" value="ABC_Transporter_SBP"/>
</dbReference>
<feature type="domain" description="Fe/B12 periplasmic-binding" evidence="1">
    <location>
        <begin position="39"/>
        <end position="312"/>
    </location>
</feature>
<keyword evidence="3" id="KW-1185">Reference proteome</keyword>
<dbReference type="Gene3D" id="3.40.50.1980">
    <property type="entry name" value="Nitrogenase molybdenum iron protein domain"/>
    <property type="match status" value="2"/>
</dbReference>
<name>A0A1G6RC75_9BACT</name>
<gene>
    <name evidence="2" type="ORF">SAMN05660835_01771</name>
</gene>
<dbReference type="AlphaFoldDB" id="A0A1G6RC75"/>
<evidence type="ECO:0000259" key="1">
    <source>
        <dbReference type="PROSITE" id="PS50983"/>
    </source>
</evidence>
<dbReference type="SUPFAM" id="SSF53807">
    <property type="entry name" value="Helical backbone' metal receptor"/>
    <property type="match status" value="1"/>
</dbReference>
<evidence type="ECO:0000313" key="3">
    <source>
        <dbReference type="Proteomes" id="UP000199411"/>
    </source>
</evidence>
<proteinExistence type="predicted"/>
<sequence length="344" mass="38826">MKKIFVVLFALLVFLPSAWSKTITVYNFGKKIEIKNPDRFVVLFPQALPFVFMINASNSLVGYPGMGRNAVPYFSGQLILKKMPDFLKKVIDVGYPFGPSIEKIIALKPGFIVNVNMQADNEQFEKLGIPVIGFSACFGNLNDLYQSINSLGEATNHVKDAQKLISYYKHTVEYVESHLNGIKEKPKVLYLSYQGPKGNKLTSGGQFDTLVNDIIQKAGGISVSRNVKGKFGQISKEDILKWQPDFILLGSGNKKTIQNIYADKDLRYVAAIIHKRVYLVPQDCGSLYSNWFAPEKAPLGLLWCAKLLHPQRFKSLNLKSQADYYYKTFWNINPDEIHIIGLKN</sequence>